<dbReference type="InterPro" id="IPR013324">
    <property type="entry name" value="RNA_pol_sigma_r3/r4-like"/>
</dbReference>
<dbReference type="InterPro" id="IPR013325">
    <property type="entry name" value="RNA_pol_sigma_r2"/>
</dbReference>
<dbReference type="InterPro" id="IPR013249">
    <property type="entry name" value="RNA_pol_sigma70_r4_t2"/>
</dbReference>
<dbReference type="NCBIfam" id="TIGR02937">
    <property type="entry name" value="sigma70-ECF"/>
    <property type="match status" value="1"/>
</dbReference>
<dbReference type="PANTHER" id="PTHR43133">
    <property type="entry name" value="RNA POLYMERASE ECF-TYPE SIGMA FACTO"/>
    <property type="match status" value="1"/>
</dbReference>
<keyword evidence="9" id="KW-1185">Reference proteome</keyword>
<feature type="domain" description="RNA polymerase sigma-70 region 2" evidence="5">
    <location>
        <begin position="25"/>
        <end position="90"/>
    </location>
</feature>
<dbReference type="InterPro" id="IPR014284">
    <property type="entry name" value="RNA_pol_sigma-70_dom"/>
</dbReference>
<evidence type="ECO:0000313" key="10">
    <source>
        <dbReference type="Proteomes" id="UP000294848"/>
    </source>
</evidence>
<dbReference type="PANTHER" id="PTHR43133:SF46">
    <property type="entry name" value="RNA POLYMERASE SIGMA-70 FACTOR ECF SUBFAMILY"/>
    <property type="match status" value="1"/>
</dbReference>
<evidence type="ECO:0000256" key="3">
    <source>
        <dbReference type="ARBA" id="ARBA00023082"/>
    </source>
</evidence>
<accession>A0A1I2JXB4</accession>
<name>A0A1I2JXB4_9BACT</name>
<dbReference type="Gene3D" id="1.10.1740.10">
    <property type="match status" value="1"/>
</dbReference>
<dbReference type="SUPFAM" id="SSF88946">
    <property type="entry name" value="Sigma2 domain of RNA polymerase sigma factors"/>
    <property type="match status" value="1"/>
</dbReference>
<keyword evidence="3" id="KW-0731">Sigma factor</keyword>
<dbReference type="GO" id="GO:0006352">
    <property type="term" value="P:DNA-templated transcription initiation"/>
    <property type="evidence" value="ECO:0007669"/>
    <property type="project" value="InterPro"/>
</dbReference>
<evidence type="ECO:0000256" key="1">
    <source>
        <dbReference type="ARBA" id="ARBA00010641"/>
    </source>
</evidence>
<dbReference type="NCBIfam" id="TIGR02985">
    <property type="entry name" value="Sig70_bacteroi1"/>
    <property type="match status" value="1"/>
</dbReference>
<evidence type="ECO:0000313" key="9">
    <source>
        <dbReference type="Proteomes" id="UP000198964"/>
    </source>
</evidence>
<evidence type="ECO:0000313" key="8">
    <source>
        <dbReference type="EMBL" id="TDN95845.1"/>
    </source>
</evidence>
<proteinExistence type="inferred from homology"/>
<dbReference type="AlphaFoldDB" id="A0A1I2JXB4"/>
<dbReference type="GO" id="GO:0003677">
    <property type="term" value="F:DNA binding"/>
    <property type="evidence" value="ECO:0007669"/>
    <property type="project" value="InterPro"/>
</dbReference>
<keyword evidence="4" id="KW-0804">Transcription</keyword>
<dbReference type="Proteomes" id="UP000294848">
    <property type="component" value="Unassembled WGS sequence"/>
</dbReference>
<dbReference type="SUPFAM" id="SSF88659">
    <property type="entry name" value="Sigma3 and sigma4 domains of RNA polymerase sigma factors"/>
    <property type="match status" value="1"/>
</dbReference>
<sequence>MGAIESDIHLIKAFKKGDAEAFKLLFDQYHERLYAFLFSMLRSKEDAEEIVQETFIKIWESRAYFLEDYPFEALLFKIAKNTSLNYSRKKVNRQVFESRFDLVVDLSEESADQYVLFKETQRIIETILDGLPPKRKEIFLLQKVEGLSRNEIAKRLGISVITVDHQLFKANKYLKEEFRKYSFMVLNIFYL</sequence>
<evidence type="ECO:0000313" key="7">
    <source>
        <dbReference type="EMBL" id="SFF59485.1"/>
    </source>
</evidence>
<dbReference type="RefSeq" id="WP_166642760.1">
    <property type="nucleotide sequence ID" value="NZ_FONW01000010.1"/>
</dbReference>
<gene>
    <name evidence="8" type="ORF">DET52_11369</name>
    <name evidence="7" type="ORF">SAMN05216283_11063</name>
</gene>
<dbReference type="InterPro" id="IPR007627">
    <property type="entry name" value="RNA_pol_sigma70_r2"/>
</dbReference>
<dbReference type="InterPro" id="IPR036388">
    <property type="entry name" value="WH-like_DNA-bd_sf"/>
</dbReference>
<organism evidence="7 9">
    <name type="scientific">Sunxiuqinia elliptica</name>
    <dbReference type="NCBI Taxonomy" id="655355"/>
    <lineage>
        <taxon>Bacteria</taxon>
        <taxon>Pseudomonadati</taxon>
        <taxon>Bacteroidota</taxon>
        <taxon>Bacteroidia</taxon>
        <taxon>Marinilabiliales</taxon>
        <taxon>Prolixibacteraceae</taxon>
        <taxon>Sunxiuqinia</taxon>
    </lineage>
</organism>
<dbReference type="Pfam" id="PF08281">
    <property type="entry name" value="Sigma70_r4_2"/>
    <property type="match status" value="1"/>
</dbReference>
<comment type="similarity">
    <text evidence="1">Belongs to the sigma-70 factor family. ECF subfamily.</text>
</comment>
<dbReference type="Pfam" id="PF04542">
    <property type="entry name" value="Sigma70_r2"/>
    <property type="match status" value="1"/>
</dbReference>
<dbReference type="STRING" id="655355.SAMN05216283_11063"/>
<evidence type="ECO:0000259" key="5">
    <source>
        <dbReference type="Pfam" id="PF04542"/>
    </source>
</evidence>
<reference evidence="8 10" key="2">
    <citation type="submission" date="2019-03" db="EMBL/GenBank/DDBJ databases">
        <title>Freshwater and sediment microbial communities from various areas in North America, analyzing microbe dynamics in response to fracking.</title>
        <authorList>
            <person name="Lamendella R."/>
        </authorList>
    </citation>
    <scope>NUCLEOTIDE SEQUENCE [LARGE SCALE GENOMIC DNA]</scope>
    <source>
        <strain evidence="8 10">114D</strain>
    </source>
</reference>
<reference evidence="7 9" key="1">
    <citation type="submission" date="2016-10" db="EMBL/GenBank/DDBJ databases">
        <authorList>
            <person name="de Groot N.N."/>
        </authorList>
    </citation>
    <scope>NUCLEOTIDE SEQUENCE [LARGE SCALE GENOMIC DNA]</scope>
    <source>
        <strain evidence="7 9">CGMCC 1.9156</strain>
    </source>
</reference>
<dbReference type="InterPro" id="IPR039425">
    <property type="entry name" value="RNA_pol_sigma-70-like"/>
</dbReference>
<dbReference type="Gene3D" id="1.10.10.10">
    <property type="entry name" value="Winged helix-like DNA-binding domain superfamily/Winged helix DNA-binding domain"/>
    <property type="match status" value="1"/>
</dbReference>
<evidence type="ECO:0000256" key="4">
    <source>
        <dbReference type="ARBA" id="ARBA00023163"/>
    </source>
</evidence>
<keyword evidence="2" id="KW-0805">Transcription regulation</keyword>
<dbReference type="EMBL" id="SNWI01000013">
    <property type="protein sequence ID" value="TDN95845.1"/>
    <property type="molecule type" value="Genomic_DNA"/>
</dbReference>
<dbReference type="EMBL" id="FONW01000010">
    <property type="protein sequence ID" value="SFF59485.1"/>
    <property type="molecule type" value="Genomic_DNA"/>
</dbReference>
<evidence type="ECO:0000256" key="2">
    <source>
        <dbReference type="ARBA" id="ARBA00023015"/>
    </source>
</evidence>
<dbReference type="Proteomes" id="UP000198964">
    <property type="component" value="Unassembled WGS sequence"/>
</dbReference>
<protein>
    <submittedName>
        <fullName evidence="8">RNA polymerase sigma-70 factor (ECF subfamily)</fullName>
    </submittedName>
    <submittedName>
        <fullName evidence="7">RNA polymerase sigma-70 factor, ECF subfamily</fullName>
    </submittedName>
</protein>
<dbReference type="InterPro" id="IPR014327">
    <property type="entry name" value="RNA_pol_sigma70_bacteroid"/>
</dbReference>
<evidence type="ECO:0000259" key="6">
    <source>
        <dbReference type="Pfam" id="PF08281"/>
    </source>
</evidence>
<feature type="domain" description="RNA polymerase sigma factor 70 region 4 type 2" evidence="6">
    <location>
        <begin position="122"/>
        <end position="170"/>
    </location>
</feature>
<dbReference type="GO" id="GO:0016987">
    <property type="term" value="F:sigma factor activity"/>
    <property type="evidence" value="ECO:0007669"/>
    <property type="project" value="UniProtKB-KW"/>
</dbReference>